<dbReference type="CDD" id="cd01837">
    <property type="entry name" value="SGNH_plant_lipase_like"/>
    <property type="match status" value="1"/>
</dbReference>
<feature type="signal peptide" evidence="4">
    <location>
        <begin position="1"/>
        <end position="19"/>
    </location>
</feature>
<dbReference type="GO" id="GO:0016788">
    <property type="term" value="F:hydrolase activity, acting on ester bonds"/>
    <property type="evidence" value="ECO:0007669"/>
    <property type="project" value="InterPro"/>
</dbReference>
<dbReference type="SUPFAM" id="SSF52266">
    <property type="entry name" value="SGNH hydrolase"/>
    <property type="match status" value="1"/>
</dbReference>
<keyword evidence="3" id="KW-0443">Lipid metabolism</keyword>
<dbReference type="InterPro" id="IPR036514">
    <property type="entry name" value="SGNH_hydro_sf"/>
</dbReference>
<dbReference type="Pfam" id="PF00657">
    <property type="entry name" value="Lipase_GDSL"/>
    <property type="match status" value="1"/>
</dbReference>
<reference evidence="5" key="1">
    <citation type="submission" date="2020-03" db="EMBL/GenBank/DDBJ databases">
        <title>A high-quality chromosome-level genome assembly of a woody plant with both climbing and erect habits, Rhamnella rubrinervis.</title>
        <authorList>
            <person name="Lu Z."/>
            <person name="Yang Y."/>
            <person name="Zhu X."/>
            <person name="Sun Y."/>
        </authorList>
    </citation>
    <scope>NUCLEOTIDE SEQUENCE</scope>
    <source>
        <strain evidence="5">BYM</strain>
        <tissue evidence="5">Leaf</tissue>
    </source>
</reference>
<dbReference type="Proteomes" id="UP000796880">
    <property type="component" value="Unassembled WGS sequence"/>
</dbReference>
<dbReference type="InterPro" id="IPR051058">
    <property type="entry name" value="GDSL_Est/Lipase"/>
</dbReference>
<comment type="similarity">
    <text evidence="1">Belongs to the 'GDSL' lipolytic enzyme family.</text>
</comment>
<dbReference type="InterPro" id="IPR001087">
    <property type="entry name" value="GDSL"/>
</dbReference>
<dbReference type="AlphaFoldDB" id="A0A8K0HAG2"/>
<comment type="caution">
    <text evidence="5">The sequence shown here is derived from an EMBL/GenBank/DDBJ whole genome shotgun (WGS) entry which is preliminary data.</text>
</comment>
<gene>
    <name evidence="5" type="ORF">FNV43_RR09434</name>
</gene>
<keyword evidence="4" id="KW-0732">Signal</keyword>
<evidence type="ECO:0000256" key="3">
    <source>
        <dbReference type="ARBA" id="ARBA00022963"/>
    </source>
</evidence>
<dbReference type="GO" id="GO:0016042">
    <property type="term" value="P:lipid catabolic process"/>
    <property type="evidence" value="ECO:0007669"/>
    <property type="project" value="UniProtKB-KW"/>
</dbReference>
<proteinExistence type="inferred from homology"/>
<feature type="chain" id="PRO_5035462073" evidence="4">
    <location>
        <begin position="20"/>
        <end position="412"/>
    </location>
</feature>
<keyword evidence="2" id="KW-0378">Hydrolase</keyword>
<dbReference type="InterPro" id="IPR035669">
    <property type="entry name" value="SGNH_plant_lipase-like"/>
</dbReference>
<organism evidence="5 6">
    <name type="scientific">Rhamnella rubrinervis</name>
    <dbReference type="NCBI Taxonomy" id="2594499"/>
    <lineage>
        <taxon>Eukaryota</taxon>
        <taxon>Viridiplantae</taxon>
        <taxon>Streptophyta</taxon>
        <taxon>Embryophyta</taxon>
        <taxon>Tracheophyta</taxon>
        <taxon>Spermatophyta</taxon>
        <taxon>Magnoliopsida</taxon>
        <taxon>eudicotyledons</taxon>
        <taxon>Gunneridae</taxon>
        <taxon>Pentapetalae</taxon>
        <taxon>rosids</taxon>
        <taxon>fabids</taxon>
        <taxon>Rosales</taxon>
        <taxon>Rhamnaceae</taxon>
        <taxon>rhamnoid group</taxon>
        <taxon>Rhamneae</taxon>
        <taxon>Rhamnella</taxon>
    </lineage>
</organism>
<evidence type="ECO:0000256" key="1">
    <source>
        <dbReference type="ARBA" id="ARBA00008668"/>
    </source>
</evidence>
<dbReference type="Gene3D" id="3.40.50.1110">
    <property type="entry name" value="SGNH hydrolase"/>
    <property type="match status" value="1"/>
</dbReference>
<dbReference type="PANTHER" id="PTHR45648:SF13">
    <property type="entry name" value="OS02G0290900 PROTEIN"/>
    <property type="match status" value="1"/>
</dbReference>
<accession>A0A8K0HAG2</accession>
<keyword evidence="3" id="KW-0442">Lipid degradation</keyword>
<keyword evidence="6" id="KW-1185">Reference proteome</keyword>
<evidence type="ECO:0000313" key="5">
    <source>
        <dbReference type="EMBL" id="KAF3448721.1"/>
    </source>
</evidence>
<protein>
    <submittedName>
        <fullName evidence="5">Uncharacterized protein</fullName>
    </submittedName>
</protein>
<evidence type="ECO:0000313" key="6">
    <source>
        <dbReference type="Proteomes" id="UP000796880"/>
    </source>
</evidence>
<dbReference type="OrthoDB" id="1600564at2759"/>
<sequence length="412" mass="45874">MVTSFVVSLVSILVSTIFPQPTALSYPQELLNFINTAVPPSSSTSLSPATSAFVSSSSTFLSAATSVPQTPTLVPALFVIGDSSVDSGTNNYLGTLARADRLPYGRDFDTHRPTGRFCNGRIPVDYLALRLGLPFVPSYLGQPGTVEDMMHGVNYASAGAGVLFTSGSELGQHISLTQQIQQFTDTFQQFVLSMGEQAATDLISNSVFYISIGINDYIHYYLRNVSNVQNLYLPWSFNQFIASIIREEIKNLYNLNARKMVVMGLAPIGCSPHYLWQYRRSTNGECVEDINNMVMEFNFIMRYMIEELDQELPASNIIFCDVFEASMDILKNHERYGFNITTDACCGLGQYNGWIMCVSENMACTNASNHIWWDQFHPTDAVNAILADNVWNGLHTRICYPMNLEDMVVNKA</sequence>
<name>A0A8K0HAG2_9ROSA</name>
<evidence type="ECO:0000256" key="4">
    <source>
        <dbReference type="SAM" id="SignalP"/>
    </source>
</evidence>
<evidence type="ECO:0000256" key="2">
    <source>
        <dbReference type="ARBA" id="ARBA00022801"/>
    </source>
</evidence>
<dbReference type="PANTHER" id="PTHR45648">
    <property type="entry name" value="GDSL LIPASE/ACYLHYDROLASE FAMILY PROTEIN (AFU_ORTHOLOGUE AFUA_4G14700)"/>
    <property type="match status" value="1"/>
</dbReference>
<dbReference type="EMBL" id="VOIH02000004">
    <property type="protein sequence ID" value="KAF3448721.1"/>
    <property type="molecule type" value="Genomic_DNA"/>
</dbReference>